<gene>
    <name evidence="2" type="ORF">SVUK_LOCUS9108</name>
</gene>
<dbReference type="EMBL" id="UYYB01034215">
    <property type="protein sequence ID" value="VDM74110.1"/>
    <property type="molecule type" value="Genomic_DNA"/>
</dbReference>
<evidence type="ECO:0000256" key="1">
    <source>
        <dbReference type="SAM" id="MobiDB-lite"/>
    </source>
</evidence>
<accession>A0A3P7IMA2</accession>
<organism evidence="2 3">
    <name type="scientific">Strongylus vulgaris</name>
    <name type="common">Blood worm</name>
    <dbReference type="NCBI Taxonomy" id="40348"/>
    <lineage>
        <taxon>Eukaryota</taxon>
        <taxon>Metazoa</taxon>
        <taxon>Ecdysozoa</taxon>
        <taxon>Nematoda</taxon>
        <taxon>Chromadorea</taxon>
        <taxon>Rhabditida</taxon>
        <taxon>Rhabditina</taxon>
        <taxon>Rhabditomorpha</taxon>
        <taxon>Strongyloidea</taxon>
        <taxon>Strongylidae</taxon>
        <taxon>Strongylus</taxon>
    </lineage>
</organism>
<name>A0A3P7IMA2_STRVU</name>
<reference evidence="2 3" key="1">
    <citation type="submission" date="2018-11" db="EMBL/GenBank/DDBJ databases">
        <authorList>
            <consortium name="Pathogen Informatics"/>
        </authorList>
    </citation>
    <scope>NUCLEOTIDE SEQUENCE [LARGE SCALE GENOMIC DNA]</scope>
</reference>
<proteinExistence type="predicted"/>
<sequence length="114" mass="13416">MCFQVDEENEQFKRNSFVQQKERLANVAVSTEDGDQPDSEEDDKPQAELPTMDDADGSYNVVERSSSESDSEVDEDSLSIKKKLAKEKVRRKQEQRERHYQQYEEKLLQREAER</sequence>
<feature type="compositionally biased region" description="Basic residues" evidence="1">
    <location>
        <begin position="80"/>
        <end position="91"/>
    </location>
</feature>
<feature type="compositionally biased region" description="Basic and acidic residues" evidence="1">
    <location>
        <begin position="92"/>
        <end position="114"/>
    </location>
</feature>
<feature type="region of interest" description="Disordered" evidence="1">
    <location>
        <begin position="25"/>
        <end position="114"/>
    </location>
</feature>
<keyword evidence="3" id="KW-1185">Reference proteome</keyword>
<feature type="compositionally biased region" description="Acidic residues" evidence="1">
    <location>
        <begin position="32"/>
        <end position="43"/>
    </location>
</feature>
<dbReference type="Proteomes" id="UP000270094">
    <property type="component" value="Unassembled WGS sequence"/>
</dbReference>
<evidence type="ECO:0000313" key="2">
    <source>
        <dbReference type="EMBL" id="VDM74110.1"/>
    </source>
</evidence>
<dbReference type="AlphaFoldDB" id="A0A3P7IMA2"/>
<protein>
    <submittedName>
        <fullName evidence="2">Uncharacterized protein</fullName>
    </submittedName>
</protein>
<evidence type="ECO:0000313" key="3">
    <source>
        <dbReference type="Proteomes" id="UP000270094"/>
    </source>
</evidence>